<dbReference type="Proteomes" id="UP000304912">
    <property type="component" value="Chromosome"/>
</dbReference>
<keyword evidence="7 9" id="KW-0472">Membrane</keyword>
<evidence type="ECO:0000256" key="9">
    <source>
        <dbReference type="PROSITE-ProRule" id="PRU01360"/>
    </source>
</evidence>
<name>A0A5B7YEL9_9ALTE</name>
<dbReference type="InterPro" id="IPR000531">
    <property type="entry name" value="Beta-barrel_TonB"/>
</dbReference>
<reference evidence="15 16" key="1">
    <citation type="submission" date="2019-04" db="EMBL/GenBank/DDBJ databases">
        <title>Salinimonas iocasae sp. nov., a halophilic bacterium isolated from the outer tube casing of tubeworms in Okinawa Trough.</title>
        <authorList>
            <person name="Zhang H."/>
            <person name="Wang H."/>
            <person name="Li C."/>
        </authorList>
    </citation>
    <scope>NUCLEOTIDE SEQUENCE [LARGE SCALE GENOMIC DNA]</scope>
    <source>
        <strain evidence="15 16">KX18D6</strain>
    </source>
</reference>
<dbReference type="GO" id="GO:0009279">
    <property type="term" value="C:cell outer membrane"/>
    <property type="evidence" value="ECO:0007669"/>
    <property type="project" value="UniProtKB-SubCell"/>
</dbReference>
<keyword evidence="2 9" id="KW-0813">Transport</keyword>
<dbReference type="SUPFAM" id="SSF56935">
    <property type="entry name" value="Porins"/>
    <property type="match status" value="1"/>
</dbReference>
<evidence type="ECO:0000259" key="14">
    <source>
        <dbReference type="Pfam" id="PF07715"/>
    </source>
</evidence>
<dbReference type="InterPro" id="IPR039426">
    <property type="entry name" value="TonB-dep_rcpt-like"/>
</dbReference>
<gene>
    <name evidence="15" type="ORF">FBQ74_12240</name>
</gene>
<sequence length="959" mass="103144">MFTNNKLAKSVKLACAFGAASAALFAANPVMAQDAEGAEQDQAQNVEKISVTGSRIKRTDLETSSPVLAIDAAVIESTGFTRVEDVMNTLPQIEAAQTSFQANGSTGTATLDLRGLGPNRTLVLINGRRMQPGGVYSQAADINQIPASLVKRVDVLTGGASTVYGADAVSGVVNFVMDTEFTGLEIEAGAAGYQHNNDNSYMQGLMDEAGYDYPDGSNGIGGESYNLNITAGGDFDGGRGHATVYAVWRRNNEMLQGERDYSSCALNTSATACGGSSTAVSPNFFFYPVNTPVASADAPRDVDYTTELFWALQGDGSFLPQSEANNLYNYAPINHFMRPNERFSLGSFAEYEVNDSARVYLETSFMQDKTAGQIAESGTFYGAEYLFDYNNPLITDAQAAQLQDALGQGPDDQFVAYIGKRNVEGGPRADNLEHNAFRIVVGVDGWLTDNWSYDVNYMYGSTSSSSAYINDLNLPLIAPRVGEVGSTCEDDCLLYQVFTPGGVTPEQASQLSGTAILNGTTTLEVYQGYVAGEFGFAFPGAVTPVGASFGLERRETEFERIADSIYQEGSLVGQGGPTESLIGGFDVNDIFGEVSVPVIEGMTGVEALVVDLGFRFSDYSTSGNANTYKVGIDWAINEDWKLRGSWNRAIRAPNVSELFAAQSVGLWQGTDPCAGDEPALTAEQCALTGVTADQYGNISPNPADQNNQFTGGNPNLEPEEADTYTVGIVGSPFDGFNFSLDYFDIEVEKTIGTVGAQRILNICGQTGQFCDNIQRSPAGSLWLTQEAYVTNLTDNIGGIKLRGVDVDTRYSMDVGEGTLGLSMIGSYNLEKTFKPLTADSSQDYDCSGVVSVDCFAQPEWRHTFSTNYNMGDYSVIARWRYYGEVDIEGTEDQISAYSFFDLSGSYIFNENLRISAGVNNVLDKEPPLVGSALATNANTVAGFYDTLGRYLFTNVTLTF</sequence>
<dbReference type="PROSITE" id="PS52016">
    <property type="entry name" value="TONB_DEPENDENT_REC_3"/>
    <property type="match status" value="1"/>
</dbReference>
<dbReference type="InterPro" id="IPR012910">
    <property type="entry name" value="Plug_dom"/>
</dbReference>
<comment type="subcellular location">
    <subcellularLocation>
        <location evidence="1 9">Cell outer membrane</location>
        <topology evidence="1 9">Multi-pass membrane protein</topology>
    </subcellularLocation>
</comment>
<keyword evidence="8 9" id="KW-0998">Cell outer membrane</keyword>
<dbReference type="RefSeq" id="WP_139756933.1">
    <property type="nucleotide sequence ID" value="NZ_CP039852.1"/>
</dbReference>
<evidence type="ECO:0000256" key="1">
    <source>
        <dbReference type="ARBA" id="ARBA00004571"/>
    </source>
</evidence>
<evidence type="ECO:0000313" key="15">
    <source>
        <dbReference type="EMBL" id="QCZ94192.1"/>
    </source>
</evidence>
<dbReference type="InterPro" id="IPR036942">
    <property type="entry name" value="Beta-barrel_TonB_sf"/>
</dbReference>
<dbReference type="Gene3D" id="2.170.130.10">
    <property type="entry name" value="TonB-dependent receptor, plug domain"/>
    <property type="match status" value="1"/>
</dbReference>
<feature type="chain" id="PRO_5022860789" evidence="12">
    <location>
        <begin position="33"/>
        <end position="959"/>
    </location>
</feature>
<feature type="domain" description="TonB-dependent receptor plug" evidence="14">
    <location>
        <begin position="61"/>
        <end position="172"/>
    </location>
</feature>
<keyword evidence="5 12" id="KW-0732">Signal</keyword>
<dbReference type="KEGG" id="salk:FBQ74_12240"/>
<dbReference type="EMBL" id="CP039852">
    <property type="protein sequence ID" value="QCZ94192.1"/>
    <property type="molecule type" value="Genomic_DNA"/>
</dbReference>
<dbReference type="PANTHER" id="PTHR47234:SF2">
    <property type="entry name" value="TONB-DEPENDENT RECEPTOR"/>
    <property type="match status" value="1"/>
</dbReference>
<accession>A0A5B7YEL9</accession>
<comment type="similarity">
    <text evidence="9 11">Belongs to the TonB-dependent receptor family.</text>
</comment>
<dbReference type="Pfam" id="PF00593">
    <property type="entry name" value="TonB_dep_Rec_b-barrel"/>
    <property type="match status" value="1"/>
</dbReference>
<evidence type="ECO:0000256" key="10">
    <source>
        <dbReference type="PROSITE-ProRule" id="PRU10144"/>
    </source>
</evidence>
<evidence type="ECO:0000256" key="8">
    <source>
        <dbReference type="ARBA" id="ARBA00023237"/>
    </source>
</evidence>
<feature type="signal peptide" evidence="12">
    <location>
        <begin position="1"/>
        <end position="32"/>
    </location>
</feature>
<keyword evidence="6 11" id="KW-0798">TonB box</keyword>
<keyword evidence="15" id="KW-0675">Receptor</keyword>
<dbReference type="Pfam" id="PF07715">
    <property type="entry name" value="Plug"/>
    <property type="match status" value="1"/>
</dbReference>
<dbReference type="InterPro" id="IPR010917">
    <property type="entry name" value="TonB_rcpt_CS"/>
</dbReference>
<evidence type="ECO:0000256" key="11">
    <source>
        <dbReference type="RuleBase" id="RU003357"/>
    </source>
</evidence>
<evidence type="ECO:0000256" key="7">
    <source>
        <dbReference type="ARBA" id="ARBA00023136"/>
    </source>
</evidence>
<feature type="domain" description="TonB-dependent receptor-like beta-barrel" evidence="13">
    <location>
        <begin position="406"/>
        <end position="921"/>
    </location>
</feature>
<dbReference type="InterPro" id="IPR037066">
    <property type="entry name" value="Plug_dom_sf"/>
</dbReference>
<evidence type="ECO:0000256" key="5">
    <source>
        <dbReference type="ARBA" id="ARBA00022729"/>
    </source>
</evidence>
<dbReference type="Gene3D" id="2.40.170.20">
    <property type="entry name" value="TonB-dependent receptor, beta-barrel domain"/>
    <property type="match status" value="1"/>
</dbReference>
<organism evidence="15 16">
    <name type="scientific">Salinimonas iocasae</name>
    <dbReference type="NCBI Taxonomy" id="2572577"/>
    <lineage>
        <taxon>Bacteria</taxon>
        <taxon>Pseudomonadati</taxon>
        <taxon>Pseudomonadota</taxon>
        <taxon>Gammaproteobacteria</taxon>
        <taxon>Alteromonadales</taxon>
        <taxon>Alteromonadaceae</taxon>
        <taxon>Alteromonas/Salinimonas group</taxon>
        <taxon>Salinimonas</taxon>
    </lineage>
</organism>
<evidence type="ECO:0000259" key="13">
    <source>
        <dbReference type="Pfam" id="PF00593"/>
    </source>
</evidence>
<keyword evidence="3 9" id="KW-1134">Transmembrane beta strand</keyword>
<evidence type="ECO:0000256" key="2">
    <source>
        <dbReference type="ARBA" id="ARBA00022448"/>
    </source>
</evidence>
<dbReference type="AlphaFoldDB" id="A0A5B7YEL9"/>
<dbReference type="OrthoDB" id="176248at2"/>
<evidence type="ECO:0000313" key="16">
    <source>
        <dbReference type="Proteomes" id="UP000304912"/>
    </source>
</evidence>
<evidence type="ECO:0000256" key="12">
    <source>
        <dbReference type="SAM" id="SignalP"/>
    </source>
</evidence>
<keyword evidence="4 9" id="KW-0812">Transmembrane</keyword>
<evidence type="ECO:0000256" key="3">
    <source>
        <dbReference type="ARBA" id="ARBA00022452"/>
    </source>
</evidence>
<dbReference type="PANTHER" id="PTHR47234">
    <property type="match status" value="1"/>
</dbReference>
<proteinExistence type="inferred from homology"/>
<keyword evidence="16" id="KW-1185">Reference proteome</keyword>
<feature type="short sequence motif" description="TonB C-terminal box" evidence="10">
    <location>
        <begin position="942"/>
        <end position="959"/>
    </location>
</feature>
<evidence type="ECO:0000256" key="4">
    <source>
        <dbReference type="ARBA" id="ARBA00022692"/>
    </source>
</evidence>
<dbReference type="PROSITE" id="PS01156">
    <property type="entry name" value="TONB_DEPENDENT_REC_2"/>
    <property type="match status" value="1"/>
</dbReference>
<evidence type="ECO:0000256" key="6">
    <source>
        <dbReference type="ARBA" id="ARBA00023077"/>
    </source>
</evidence>
<protein>
    <submittedName>
        <fullName evidence="15">TonB-dependent receptor</fullName>
    </submittedName>
</protein>